<dbReference type="InterPro" id="IPR052061">
    <property type="entry name" value="PTE-AB_protein"/>
</dbReference>
<dbReference type="GeneID" id="28838924"/>
<dbReference type="EMBL" id="KV460225">
    <property type="protein sequence ID" value="OBT96894.1"/>
    <property type="molecule type" value="Genomic_DNA"/>
</dbReference>
<dbReference type="PANTHER" id="PTHR47260:SF6">
    <property type="entry name" value="THIOESTERASE DOMAIN-CONTAINING PROTEIN"/>
    <property type="match status" value="1"/>
</dbReference>
<dbReference type="PANTHER" id="PTHR47260">
    <property type="entry name" value="UPF0644 PROTEIN PB2B4.06"/>
    <property type="match status" value="1"/>
</dbReference>
<organism evidence="2 3">
    <name type="scientific">Pseudogymnoascus verrucosus</name>
    <dbReference type="NCBI Taxonomy" id="342668"/>
    <lineage>
        <taxon>Eukaryota</taxon>
        <taxon>Fungi</taxon>
        <taxon>Dikarya</taxon>
        <taxon>Ascomycota</taxon>
        <taxon>Pezizomycotina</taxon>
        <taxon>Leotiomycetes</taxon>
        <taxon>Thelebolales</taxon>
        <taxon>Thelebolaceae</taxon>
        <taxon>Pseudogymnoascus</taxon>
    </lineage>
</organism>
<dbReference type="RefSeq" id="XP_018130627.1">
    <property type="nucleotide sequence ID" value="XM_018275001.2"/>
</dbReference>
<feature type="domain" description="Thioesterase" evidence="1">
    <location>
        <begin position="89"/>
        <end position="177"/>
    </location>
</feature>
<evidence type="ECO:0000313" key="2">
    <source>
        <dbReference type="EMBL" id="OBT96894.1"/>
    </source>
</evidence>
<name>A0A1B8GM34_9PEZI</name>
<gene>
    <name evidence="2" type="ORF">VE01_05538</name>
</gene>
<dbReference type="InterPro" id="IPR006683">
    <property type="entry name" value="Thioestr_dom"/>
</dbReference>
<dbReference type="SUPFAM" id="SSF54637">
    <property type="entry name" value="Thioesterase/thiol ester dehydrase-isomerase"/>
    <property type="match status" value="1"/>
</dbReference>
<dbReference type="Proteomes" id="UP000091956">
    <property type="component" value="Unassembled WGS sequence"/>
</dbReference>
<dbReference type="AlphaFoldDB" id="A0A1B8GM34"/>
<reference evidence="2 3" key="1">
    <citation type="submission" date="2016-03" db="EMBL/GenBank/DDBJ databases">
        <title>Comparative genomics of Pseudogymnoascus destructans, the fungus causing white-nose syndrome of bats.</title>
        <authorList>
            <person name="Palmer J.M."/>
            <person name="Drees K.P."/>
            <person name="Foster J.T."/>
            <person name="Lindner D.L."/>
        </authorList>
    </citation>
    <scope>NUCLEOTIDE SEQUENCE [LARGE SCALE GENOMIC DNA]</scope>
    <source>
        <strain evidence="2 3">UAMH 10579</strain>
    </source>
</reference>
<sequence length="192" mass="21123">MGDDDLTFFQTIPWCASLINDPSYVTIPTISRVSKEDTEDALFGDILRTDKTIAACLSLYKKPAVSTAPIGEVTTLLSLEYGLNGYRHVCHGGIVATILDEVMGILLAVNKDREAEIARDTGRSVETMAEVTAELTVKYLKPVTTPQTVRVKAWLSRTEGRKFWVEGTIEDKSGTVLARGEALFVQIRKSVL</sequence>
<evidence type="ECO:0000313" key="3">
    <source>
        <dbReference type="Proteomes" id="UP000091956"/>
    </source>
</evidence>
<dbReference type="OrthoDB" id="506431at2759"/>
<dbReference type="InterPro" id="IPR029069">
    <property type="entry name" value="HotDog_dom_sf"/>
</dbReference>
<dbReference type="CDD" id="cd03443">
    <property type="entry name" value="PaaI_thioesterase"/>
    <property type="match status" value="1"/>
</dbReference>
<dbReference type="Pfam" id="PF03061">
    <property type="entry name" value="4HBT"/>
    <property type="match status" value="1"/>
</dbReference>
<keyword evidence="3" id="KW-1185">Reference proteome</keyword>
<evidence type="ECO:0000259" key="1">
    <source>
        <dbReference type="Pfam" id="PF03061"/>
    </source>
</evidence>
<reference evidence="3" key="2">
    <citation type="journal article" date="2018" name="Nat. Commun.">
        <title>Extreme sensitivity to ultraviolet light in the fungal pathogen causing white-nose syndrome of bats.</title>
        <authorList>
            <person name="Palmer J.M."/>
            <person name="Drees K.P."/>
            <person name="Foster J.T."/>
            <person name="Lindner D.L."/>
        </authorList>
    </citation>
    <scope>NUCLEOTIDE SEQUENCE [LARGE SCALE GENOMIC DNA]</scope>
    <source>
        <strain evidence="3">UAMH 10579</strain>
    </source>
</reference>
<protein>
    <recommendedName>
        <fullName evidence="1">Thioesterase domain-containing protein</fullName>
    </recommendedName>
</protein>
<accession>A0A1B8GM34</accession>
<proteinExistence type="predicted"/>
<dbReference type="Gene3D" id="3.10.129.10">
    <property type="entry name" value="Hotdog Thioesterase"/>
    <property type="match status" value="1"/>
</dbReference>